<accession>A0A367FX06</accession>
<dbReference type="InterPro" id="IPR016039">
    <property type="entry name" value="Thiolase-like"/>
</dbReference>
<dbReference type="InterPro" id="IPR038369">
    <property type="entry name" value="SpoVAD_sf"/>
</dbReference>
<protein>
    <submittedName>
        <fullName evidence="1">Stage V sporulation protein AD</fullName>
    </submittedName>
</protein>
<dbReference type="NCBIfam" id="NF006160">
    <property type="entry name" value="PRK08304.1"/>
    <property type="match status" value="1"/>
</dbReference>
<evidence type="ECO:0000313" key="2">
    <source>
        <dbReference type="Proteomes" id="UP000253208"/>
    </source>
</evidence>
<dbReference type="Gene3D" id="3.40.47.40">
    <property type="entry name" value="Stage V sporulation protein AD"/>
    <property type="match status" value="1"/>
</dbReference>
<evidence type="ECO:0000313" key="1">
    <source>
        <dbReference type="EMBL" id="RCH42992.1"/>
    </source>
</evidence>
<dbReference type="PIRSF" id="PIRSF011570">
    <property type="entry name" value="SpoVAD"/>
    <property type="match status" value="1"/>
</dbReference>
<dbReference type="RefSeq" id="WP_114002458.1">
    <property type="nucleotide sequence ID" value="NZ_PSQG01000017.1"/>
</dbReference>
<dbReference type="Pfam" id="PF07451">
    <property type="entry name" value="SpoVAD"/>
    <property type="match status" value="1"/>
</dbReference>
<comment type="caution">
    <text evidence="1">The sequence shown here is derived from an EMBL/GenBank/DDBJ whole genome shotgun (WGS) entry which is preliminary data.</text>
</comment>
<organism evidence="1 2">
    <name type="scientific">Blautia obeum</name>
    <dbReference type="NCBI Taxonomy" id="40520"/>
    <lineage>
        <taxon>Bacteria</taxon>
        <taxon>Bacillati</taxon>
        <taxon>Bacillota</taxon>
        <taxon>Clostridia</taxon>
        <taxon>Lachnospirales</taxon>
        <taxon>Lachnospiraceae</taxon>
        <taxon>Blautia</taxon>
    </lineage>
</organism>
<dbReference type="InterPro" id="IPR010894">
    <property type="entry name" value="SpoVAD"/>
</dbReference>
<proteinExistence type="predicted"/>
<dbReference type="AlphaFoldDB" id="A0A367FX06"/>
<gene>
    <name evidence="1" type="ORF">C4886_12235</name>
</gene>
<dbReference type="Proteomes" id="UP000253208">
    <property type="component" value="Unassembled WGS sequence"/>
</dbReference>
<dbReference type="SUPFAM" id="SSF53901">
    <property type="entry name" value="Thiolase-like"/>
    <property type="match status" value="1"/>
</dbReference>
<reference evidence="1 2" key="1">
    <citation type="submission" date="2018-02" db="EMBL/GenBank/DDBJ databases">
        <title>Complete genome sequencing of Faecalibacterium prausnitzii strains isolated from the human gut.</title>
        <authorList>
            <person name="Fitzgerald B.C."/>
            <person name="Shkoporov A.N."/>
            <person name="Ross P.R."/>
            <person name="Hill C."/>
        </authorList>
    </citation>
    <scope>NUCLEOTIDE SEQUENCE [LARGE SCALE GENOMIC DNA]</scope>
    <source>
        <strain evidence="1 2">APC942/31-1</strain>
    </source>
</reference>
<dbReference type="EMBL" id="PSQG01000017">
    <property type="protein sequence ID" value="RCH42992.1"/>
    <property type="molecule type" value="Genomic_DNA"/>
</dbReference>
<dbReference type="GO" id="GO:0016746">
    <property type="term" value="F:acyltransferase activity"/>
    <property type="evidence" value="ECO:0007669"/>
    <property type="project" value="InterPro"/>
</dbReference>
<sequence length="351" mass="36642">MSKNLRLGAASIAFSQPLYIESAASIVSQKEADGPLGNLFDLVCEDPMFGCDTWESAESTLQKETATQAISKAGLSSEDIHLMFAGDLLAQTSATCFGSAGLGIPFYGLYGACSTIGEALSLGSLALTAGFGTRVLCATSSHFASAEKEFRFPLGYGNQRPFSATWTVTGSGACILSTSPPGEKAPLRSGKGCAAITGLTAGRVMDYGLRDSMNMGGCMAPAACDTIARSFSDFGRTPSDYDAVFTGDLGIIGQKILLDLLEEQNIRLSPIHKDCGILIYDDPSQDTHAGGSGCGCSAVVLASYILPKIVSGEWKRILFVPTGALLSKVSFNEGDSIPGIAHGVVIEHMEV</sequence>
<name>A0A367FX06_9FIRM</name>